<organism evidence="1 2">
    <name type="scientific">Mesorhizobium retamae</name>
    <dbReference type="NCBI Taxonomy" id="2912854"/>
    <lineage>
        <taxon>Bacteria</taxon>
        <taxon>Pseudomonadati</taxon>
        <taxon>Pseudomonadota</taxon>
        <taxon>Alphaproteobacteria</taxon>
        <taxon>Hyphomicrobiales</taxon>
        <taxon>Phyllobacteriaceae</taxon>
        <taxon>Mesorhizobium</taxon>
    </lineage>
</organism>
<dbReference type="Proteomes" id="UP001201701">
    <property type="component" value="Unassembled WGS sequence"/>
</dbReference>
<proteinExistence type="predicted"/>
<name>A0ABS9Q7S3_9HYPH</name>
<evidence type="ECO:0000313" key="1">
    <source>
        <dbReference type="EMBL" id="MCG7503462.1"/>
    </source>
</evidence>
<protein>
    <recommendedName>
        <fullName evidence="3">KTSC domain-containing protein</fullName>
    </recommendedName>
</protein>
<evidence type="ECO:0008006" key="3">
    <source>
        <dbReference type="Google" id="ProtNLM"/>
    </source>
</evidence>
<dbReference type="EMBL" id="JAKREW010000001">
    <property type="protein sequence ID" value="MCG7503462.1"/>
    <property type="molecule type" value="Genomic_DNA"/>
</dbReference>
<comment type="caution">
    <text evidence="1">The sequence shown here is derived from an EMBL/GenBank/DDBJ whole genome shotgun (WGS) entry which is preliminary data.</text>
</comment>
<sequence>MLRQYYAASPKRPFQHIAKVAPDDIKSTKKIDSPRLGVISGHVFDGKEIYYGMCKKADKLYCFDVYYSANEQTKYDPMVKRIAKSFKKCSNPSQCL</sequence>
<reference evidence="1 2" key="1">
    <citation type="submission" date="2022-02" db="EMBL/GenBank/DDBJ databases">
        <title>Draft genome sequence of Mezorhizobium retamae strain IRAMC:0171 isolated from Retama raetam nodules.</title>
        <authorList>
            <person name="Bengaied R."/>
            <person name="Sbissi I."/>
            <person name="Huber K."/>
            <person name="Ghodbane F."/>
            <person name="Nouioui I."/>
            <person name="Tarhouni M."/>
            <person name="Gtari M."/>
        </authorList>
    </citation>
    <scope>NUCLEOTIDE SEQUENCE [LARGE SCALE GENOMIC DNA]</scope>
    <source>
        <strain evidence="1 2">IRAMC:0171</strain>
    </source>
</reference>
<gene>
    <name evidence="1" type="ORF">L4923_00360</name>
</gene>
<accession>A0ABS9Q7S3</accession>
<evidence type="ECO:0000313" key="2">
    <source>
        <dbReference type="Proteomes" id="UP001201701"/>
    </source>
</evidence>
<dbReference type="RefSeq" id="WP_239360748.1">
    <property type="nucleotide sequence ID" value="NZ_JAKREW010000001.1"/>
</dbReference>
<keyword evidence="2" id="KW-1185">Reference proteome</keyword>